<evidence type="ECO:0000256" key="1">
    <source>
        <dbReference type="SAM" id="MobiDB-lite"/>
    </source>
</evidence>
<keyword evidence="3" id="KW-1185">Reference proteome</keyword>
<evidence type="ECO:0000313" key="3">
    <source>
        <dbReference type="Proteomes" id="UP000566711"/>
    </source>
</evidence>
<protein>
    <submittedName>
        <fullName evidence="2">Uncharacterized protein</fullName>
    </submittedName>
</protein>
<name>A0A7W2I527_9BURK</name>
<comment type="caution">
    <text evidence="2">The sequence shown here is derived from an EMBL/GenBank/DDBJ whole genome shotgun (WGS) entry which is preliminary data.</text>
</comment>
<dbReference type="RefSeq" id="WP_182213068.1">
    <property type="nucleotide sequence ID" value="NZ_JACEZS010000001.1"/>
</dbReference>
<reference evidence="2 3" key="1">
    <citation type="submission" date="2020-07" db="EMBL/GenBank/DDBJ databases">
        <title>Novel species isolated from subtropical streams in China.</title>
        <authorList>
            <person name="Lu H."/>
        </authorList>
    </citation>
    <scope>NUCLEOTIDE SEQUENCE [LARGE SCALE GENOMIC DNA]</scope>
    <source>
        <strain evidence="2 3">FT3S</strain>
    </source>
</reference>
<proteinExistence type="predicted"/>
<sequence>MNQKFDTLPFPAQGGAAQQEGEYELEAERGRPMLRGGAFRAGAGGTMGGKGRWRQGGMRGPQPQRGHHPGHPWPHHRPYYRGYYNAGLWPSDDTPVMHPPYCDCSQCGGAATFDVLPFGATQDYPGLPFSADREQELAMELLSVSSEAEMEQFLGNVFSSVWNGVKKVASPLGGVLKAVAKRALPYVGGALGSLIPIPGVGTALGRAVGAVVSQALEMEFEGMAPQQQEFEAARRFVRLAGTAAQLAGQGDGSPASVRTAVLVAARRHVPALTRPARAGGAVGSQGATAMPAGVTGRWRRRGNRIVLSGDF</sequence>
<dbReference type="EMBL" id="JACEZS010000001">
    <property type="protein sequence ID" value="MBA5603888.1"/>
    <property type="molecule type" value="Genomic_DNA"/>
</dbReference>
<feature type="region of interest" description="Disordered" evidence="1">
    <location>
        <begin position="1"/>
        <end position="73"/>
    </location>
</feature>
<evidence type="ECO:0000313" key="2">
    <source>
        <dbReference type="EMBL" id="MBA5603888.1"/>
    </source>
</evidence>
<dbReference type="Proteomes" id="UP000566711">
    <property type="component" value="Unassembled WGS sequence"/>
</dbReference>
<gene>
    <name evidence="2" type="ORF">H3H36_00735</name>
</gene>
<organism evidence="2 3">
    <name type="scientific">Rugamonas fusca</name>
    <dbReference type="NCBI Taxonomy" id="2758568"/>
    <lineage>
        <taxon>Bacteria</taxon>
        <taxon>Pseudomonadati</taxon>
        <taxon>Pseudomonadota</taxon>
        <taxon>Betaproteobacteria</taxon>
        <taxon>Burkholderiales</taxon>
        <taxon>Oxalobacteraceae</taxon>
        <taxon>Telluria group</taxon>
        <taxon>Rugamonas</taxon>
    </lineage>
</organism>
<accession>A0A7W2I527</accession>
<dbReference type="AlphaFoldDB" id="A0A7W2I527"/>